<dbReference type="EMBL" id="OV121138">
    <property type="protein sequence ID" value="CAH0560133.1"/>
    <property type="molecule type" value="Genomic_DNA"/>
</dbReference>
<evidence type="ECO:0000256" key="3">
    <source>
        <dbReference type="ARBA" id="ARBA00038863"/>
    </source>
</evidence>
<reference evidence="8" key="1">
    <citation type="submission" date="2021-12" db="EMBL/GenBank/DDBJ databases">
        <authorList>
            <person name="King R."/>
        </authorList>
    </citation>
    <scope>NUCLEOTIDE SEQUENCE</scope>
</reference>
<keyword evidence="7" id="KW-0472">Membrane</keyword>
<dbReference type="PANTHER" id="PTHR11782:SF127">
    <property type="entry name" value="NTPASE, ISOFORM F"/>
    <property type="match status" value="1"/>
</dbReference>
<dbReference type="Pfam" id="PF01150">
    <property type="entry name" value="GDA1_CD39"/>
    <property type="match status" value="1"/>
</dbReference>
<dbReference type="CDD" id="cd24046">
    <property type="entry name" value="ASKHA_NBD_NTPDase5-like"/>
    <property type="match status" value="1"/>
</dbReference>
<organism evidence="8 9">
    <name type="scientific">Brassicogethes aeneus</name>
    <name type="common">Rape pollen beetle</name>
    <name type="synonym">Meligethes aeneus</name>
    <dbReference type="NCBI Taxonomy" id="1431903"/>
    <lineage>
        <taxon>Eukaryota</taxon>
        <taxon>Metazoa</taxon>
        <taxon>Ecdysozoa</taxon>
        <taxon>Arthropoda</taxon>
        <taxon>Hexapoda</taxon>
        <taxon>Insecta</taxon>
        <taxon>Pterygota</taxon>
        <taxon>Neoptera</taxon>
        <taxon>Endopterygota</taxon>
        <taxon>Coleoptera</taxon>
        <taxon>Polyphaga</taxon>
        <taxon>Cucujiformia</taxon>
        <taxon>Nitidulidae</taxon>
        <taxon>Meligethinae</taxon>
        <taxon>Brassicogethes</taxon>
    </lineage>
</organism>
<evidence type="ECO:0000256" key="5">
    <source>
        <dbReference type="PIRSR" id="PIRSR600407-2"/>
    </source>
</evidence>
<evidence type="ECO:0000313" key="8">
    <source>
        <dbReference type="EMBL" id="CAH0560133.1"/>
    </source>
</evidence>
<comment type="similarity">
    <text evidence="1">Belongs to the GDA1/CD39 NTPase family.</text>
</comment>
<dbReference type="Gene3D" id="3.30.420.150">
    <property type="entry name" value="Exopolyphosphatase. Domain 2"/>
    <property type="match status" value="1"/>
</dbReference>
<name>A0A9P0FK61_BRAAE</name>
<dbReference type="FunFam" id="3.30.420.40:FF:000052">
    <property type="entry name" value="Ectonucleoside triphosphate diphosphohydrolase 5"/>
    <property type="match status" value="1"/>
</dbReference>
<evidence type="ECO:0000256" key="7">
    <source>
        <dbReference type="SAM" id="Phobius"/>
    </source>
</evidence>
<feature type="active site" description="Proton acceptor" evidence="4">
    <location>
        <position position="204"/>
    </location>
</feature>
<sequence length="466" mass="51697">MSNSELRRRKLKNSANGKSNPTKTKKKSTDAKIHQSLLCLILSGTVLTIFIVLYTDQIPWYLGHKAIDNIAKKFGYDKPSHVVVIDAGSTGSRVLAFTFHESYLGGKLILDKELFKYTKPGLSSFANDPQKGVETIENLLEAAKNEIPREYWPKTPLILKATAGLRLLPPEKAENLLNSVKELFKKTPFLTNDESVEIMDGTDEGIFSWFTVNFLSEKFSGNPANTVAALDLGGGSTQVTFSAVTPASLKETDRIHKAITPNGFVPVYTHSYLGLGLMAARKEIVTLDHGKNTTVISECINPIIKQKKWTYGGKDYFVSGLQENFPIRKKKDNDFYVGEEIPIVDSKKCTKIIQNYVIKMAKPPSELPLKTIFAFSYYFDRATEAGLIDESKGGKVKVGSFKKAAETACLTANTEQPFMCLDLTFIWVLLEKGLGLSSETTVHLYKKINGHEISWALGAGYDLLRG</sequence>
<dbReference type="EC" id="3.6.1.6" evidence="3"/>
<dbReference type="Gene3D" id="3.30.420.40">
    <property type="match status" value="1"/>
</dbReference>
<keyword evidence="9" id="KW-1185">Reference proteome</keyword>
<dbReference type="GO" id="GO:0005524">
    <property type="term" value="F:ATP binding"/>
    <property type="evidence" value="ECO:0007669"/>
    <property type="project" value="UniProtKB-KW"/>
</dbReference>
<evidence type="ECO:0000256" key="2">
    <source>
        <dbReference type="ARBA" id="ARBA00022801"/>
    </source>
</evidence>
<evidence type="ECO:0000256" key="1">
    <source>
        <dbReference type="ARBA" id="ARBA00009283"/>
    </source>
</evidence>
<evidence type="ECO:0000313" key="9">
    <source>
        <dbReference type="Proteomes" id="UP001154078"/>
    </source>
</evidence>
<evidence type="ECO:0000256" key="4">
    <source>
        <dbReference type="PIRSR" id="PIRSR600407-1"/>
    </source>
</evidence>
<dbReference type="Proteomes" id="UP001154078">
    <property type="component" value="Chromosome 7"/>
</dbReference>
<accession>A0A9P0FK61</accession>
<proteinExistence type="inferred from homology"/>
<dbReference type="InterPro" id="IPR000407">
    <property type="entry name" value="GDA1_CD39_NTPase"/>
</dbReference>
<keyword evidence="7" id="KW-0812">Transmembrane</keyword>
<dbReference type="GO" id="GO:0017110">
    <property type="term" value="F:nucleoside diphosphate phosphatase activity"/>
    <property type="evidence" value="ECO:0007669"/>
    <property type="project" value="UniProtKB-EC"/>
</dbReference>
<keyword evidence="5" id="KW-0067">ATP-binding</keyword>
<dbReference type="OrthoDB" id="6372431at2759"/>
<protein>
    <recommendedName>
        <fullName evidence="3">nucleoside diphosphate phosphatase</fullName>
        <ecNumber evidence="3">3.6.1.6</ecNumber>
    </recommendedName>
</protein>
<keyword evidence="2" id="KW-0378">Hydrolase</keyword>
<keyword evidence="5" id="KW-0547">Nucleotide-binding</keyword>
<dbReference type="PANTHER" id="PTHR11782">
    <property type="entry name" value="ADENOSINE/GUANOSINE DIPHOSPHATASE"/>
    <property type="match status" value="1"/>
</dbReference>
<feature type="binding site" evidence="5">
    <location>
        <begin position="234"/>
        <end position="238"/>
    </location>
    <ligand>
        <name>ATP</name>
        <dbReference type="ChEBI" id="CHEBI:30616"/>
    </ligand>
</feature>
<evidence type="ECO:0000256" key="6">
    <source>
        <dbReference type="SAM" id="MobiDB-lite"/>
    </source>
</evidence>
<feature type="transmembrane region" description="Helical" evidence="7">
    <location>
        <begin position="33"/>
        <end position="54"/>
    </location>
</feature>
<gene>
    <name evidence="8" type="ORF">MELIAE_LOCUS9942</name>
</gene>
<feature type="region of interest" description="Disordered" evidence="6">
    <location>
        <begin position="1"/>
        <end position="28"/>
    </location>
</feature>
<keyword evidence="7" id="KW-1133">Transmembrane helix</keyword>
<dbReference type="AlphaFoldDB" id="A0A9P0FK61"/>